<dbReference type="AlphaFoldDB" id="W7Q5Y9"/>
<dbReference type="InterPro" id="IPR036165">
    <property type="entry name" value="YefM-like_sf"/>
</dbReference>
<keyword evidence="3" id="KW-1185">Reference proteome</keyword>
<name>W7Q5Y9_9ALTE</name>
<dbReference type="STRING" id="1328313.DS2_18618"/>
<comment type="similarity">
    <text evidence="1">Belongs to the phD/YefM antitoxin family.</text>
</comment>
<dbReference type="Proteomes" id="UP000019276">
    <property type="component" value="Unassembled WGS sequence"/>
</dbReference>
<dbReference type="eggNOG" id="COG4118">
    <property type="taxonomic scope" value="Bacteria"/>
</dbReference>
<dbReference type="RefSeq" id="WP_035016560.1">
    <property type="nucleotide sequence ID" value="NZ_ARZY01000061.1"/>
</dbReference>
<dbReference type="EMBL" id="ARZY01000061">
    <property type="protein sequence ID" value="EWH08184.1"/>
    <property type="molecule type" value="Genomic_DNA"/>
</dbReference>
<dbReference type="SUPFAM" id="SSF143120">
    <property type="entry name" value="YefM-like"/>
    <property type="match status" value="1"/>
</dbReference>
<sequence length="77" mass="8581">MQVNMHEAKSQLSKLGEAAWSGESVVIAKSGKPYLELVPHKPVAKERKPGRYKKQIKLSPSFNDESKGLNDLFEADL</sequence>
<evidence type="ECO:0000313" key="2">
    <source>
        <dbReference type="EMBL" id="EWH08184.1"/>
    </source>
</evidence>
<protein>
    <submittedName>
        <fullName evidence="2">Prevent-host-death family protein</fullName>
    </submittedName>
</protein>
<dbReference type="OrthoDB" id="9800503at2"/>
<gene>
    <name evidence="2" type="ORF">DS2_18618</name>
</gene>
<evidence type="ECO:0000256" key="1">
    <source>
        <dbReference type="ARBA" id="ARBA00009981"/>
    </source>
</evidence>
<reference evidence="2 3" key="1">
    <citation type="journal article" date="2014" name="Genome Announc.">
        <title>Draft Genome Sequence of the Agar-Degrading Bacterium Catenovulum sp. Strain DS-2, Isolated from Intestines of Haliotis diversicolor.</title>
        <authorList>
            <person name="Shan D."/>
            <person name="Li X."/>
            <person name="Gu Z."/>
            <person name="Wei G."/>
            <person name="Gao Z."/>
            <person name="Shao Z."/>
        </authorList>
    </citation>
    <scope>NUCLEOTIDE SEQUENCE [LARGE SCALE GENOMIC DNA]</scope>
    <source>
        <strain evidence="2 3">DS-2</strain>
    </source>
</reference>
<evidence type="ECO:0000313" key="3">
    <source>
        <dbReference type="Proteomes" id="UP000019276"/>
    </source>
</evidence>
<accession>W7Q5Y9</accession>
<proteinExistence type="inferred from homology"/>
<comment type="caution">
    <text evidence="2">The sequence shown here is derived from an EMBL/GenBank/DDBJ whole genome shotgun (WGS) entry which is preliminary data.</text>
</comment>
<organism evidence="2 3">
    <name type="scientific">Catenovulum agarivorans DS-2</name>
    <dbReference type="NCBI Taxonomy" id="1328313"/>
    <lineage>
        <taxon>Bacteria</taxon>
        <taxon>Pseudomonadati</taxon>
        <taxon>Pseudomonadota</taxon>
        <taxon>Gammaproteobacteria</taxon>
        <taxon>Alteromonadales</taxon>
        <taxon>Alteromonadaceae</taxon>
        <taxon>Catenovulum</taxon>
    </lineage>
</organism>